<dbReference type="eggNOG" id="COG2207">
    <property type="taxonomic scope" value="Bacteria"/>
</dbReference>
<keyword evidence="4" id="KW-1185">Reference proteome</keyword>
<name>A1RBZ1_PAEAT</name>
<organism evidence="3 4">
    <name type="scientific">Paenarthrobacter aurescens (strain TC1)</name>
    <dbReference type="NCBI Taxonomy" id="290340"/>
    <lineage>
        <taxon>Bacteria</taxon>
        <taxon>Bacillati</taxon>
        <taxon>Actinomycetota</taxon>
        <taxon>Actinomycetes</taxon>
        <taxon>Micrococcales</taxon>
        <taxon>Micrococcaceae</taxon>
        <taxon>Paenarthrobacter</taxon>
    </lineage>
</organism>
<evidence type="ECO:0000313" key="4">
    <source>
        <dbReference type="Proteomes" id="UP000000637"/>
    </source>
</evidence>
<reference evidence="3 4" key="1">
    <citation type="journal article" date="2006" name="PLoS Genet.">
        <title>Secrets of soil survival revealed by the genome sequence of Arthrobacter aurescens TC1.</title>
        <authorList>
            <person name="Mongodin E.F."/>
            <person name="Shapir N."/>
            <person name="Daugherty S.C."/>
            <person name="DeBoy R.T."/>
            <person name="Emerson J.B."/>
            <person name="Shvartzbeyn A."/>
            <person name="Radune D."/>
            <person name="Vamathevan J."/>
            <person name="Riggs F."/>
            <person name="Grinberg V."/>
            <person name="Khouri H."/>
            <person name="Wackett L.P."/>
            <person name="Nelson K.E."/>
            <person name="Sadowsky M.J."/>
        </authorList>
    </citation>
    <scope>NUCLEOTIDE SEQUENCE [LARGE SCALE GENOMIC DNA]</scope>
    <source>
        <strain evidence="3 4">TC1</strain>
    </source>
</reference>
<dbReference type="PANTHER" id="PTHR43280:SF2">
    <property type="entry name" value="HTH-TYPE TRANSCRIPTIONAL REGULATOR EXSA"/>
    <property type="match status" value="1"/>
</dbReference>
<protein>
    <submittedName>
        <fullName evidence="3">Transcriptional regulator, AraC family domain</fullName>
    </submittedName>
</protein>
<accession>A1RBZ1</accession>
<dbReference type="GO" id="GO:0003700">
    <property type="term" value="F:DNA-binding transcription factor activity"/>
    <property type="evidence" value="ECO:0007669"/>
    <property type="project" value="InterPro"/>
</dbReference>
<evidence type="ECO:0000313" key="3">
    <source>
        <dbReference type="EMBL" id="ABM07367.1"/>
    </source>
</evidence>
<dbReference type="EMBL" id="CP000474">
    <property type="protein sequence ID" value="ABM07367.1"/>
    <property type="molecule type" value="Genomic_DNA"/>
</dbReference>
<sequence>MSKVSQKLPRIATRIPIRLYYVFMEDVPQISPKGLEGRSLELQKYWNHVSLRTGWMRASDWLVPEVQALTNIKIRGGDLHAAVSRLGGSRAYHGVGIRETMLDLRAFCNAAKMVPDYLIMLALVEGWAAENERLEPHRHGRRSMVEEAGAEAAVRLGLGSAGTMSVGELSRRLGGNVSFREPAPEFRTFHLTAAGILIDEIRGTSYTLAGNAPNGPVLLVIVTGSIKLALQGRVITVSDGDVVLIHSGRFSYSTLAMSRVVRVSLTGSRAHGQASRSQVLPPNAPVKMLVAVVNVLISLARSSSTRDLADGLEVARHTAGLLLRRMQASSEVSELFTHALELIARRYRDPAFTTETLAKELGVSERTLHRVFAANGLPPGRALRLRRLKELSRLIRRSRSISLADAALQTGFSTYNSASIAFKKHYGISMGEARSRAFNE</sequence>
<dbReference type="KEGG" id="aau:AAur_4085"/>
<evidence type="ECO:0000259" key="2">
    <source>
        <dbReference type="PROSITE" id="PS01124"/>
    </source>
</evidence>
<dbReference type="Pfam" id="PF12833">
    <property type="entry name" value="HTH_18"/>
    <property type="match status" value="1"/>
</dbReference>
<dbReference type="STRING" id="290340.AAur_4085"/>
<keyword evidence="1" id="KW-0238">DNA-binding</keyword>
<dbReference type="SMART" id="SM00342">
    <property type="entry name" value="HTH_ARAC"/>
    <property type="match status" value="1"/>
</dbReference>
<dbReference type="Gene3D" id="1.10.10.60">
    <property type="entry name" value="Homeodomain-like"/>
    <property type="match status" value="1"/>
</dbReference>
<feature type="domain" description="HTH araC/xylS-type" evidence="2">
    <location>
        <begin position="337"/>
        <end position="436"/>
    </location>
</feature>
<gene>
    <name evidence="3" type="ordered locus">AAur_4085</name>
</gene>
<dbReference type="PROSITE" id="PS01124">
    <property type="entry name" value="HTH_ARAC_FAMILY_2"/>
    <property type="match status" value="1"/>
</dbReference>
<dbReference type="InterPro" id="IPR018060">
    <property type="entry name" value="HTH_AraC"/>
</dbReference>
<dbReference type="Proteomes" id="UP000000637">
    <property type="component" value="Chromosome"/>
</dbReference>
<dbReference type="GO" id="GO:0043565">
    <property type="term" value="F:sequence-specific DNA binding"/>
    <property type="evidence" value="ECO:0007669"/>
    <property type="project" value="InterPro"/>
</dbReference>
<evidence type="ECO:0000256" key="1">
    <source>
        <dbReference type="ARBA" id="ARBA00023125"/>
    </source>
</evidence>
<dbReference type="HOGENOM" id="CLU_622067_0_0_11"/>
<proteinExistence type="predicted"/>
<dbReference type="PANTHER" id="PTHR43280">
    <property type="entry name" value="ARAC-FAMILY TRANSCRIPTIONAL REGULATOR"/>
    <property type="match status" value="1"/>
</dbReference>
<dbReference type="AlphaFoldDB" id="A1RBZ1"/>